<proteinExistence type="predicted"/>
<dbReference type="AlphaFoldDB" id="A0A0F6AY06"/>
<name>A0A0F6AY06_SALT1</name>
<sequence length="84" mass="10258">MREKRDLWNIKESYTSSAVIAKTYYLRQKPNETGRHLTISPYGWDLYITCQITLWSAVFLYWGYQHLISCWPLLSAHYLLRRRW</sequence>
<dbReference type="Proteomes" id="UP000002695">
    <property type="component" value="Chromosome"/>
</dbReference>
<accession>A0A0F6AY06</accession>
<reference evidence="1 2" key="1">
    <citation type="journal article" date="2010" name="J. Bacteriol.">
        <title>Short-term signatures of evolutionary change in the Salmonella enterica serovar typhimurium 14028 genome.</title>
        <authorList>
            <person name="Jarvik T."/>
            <person name="Smillie C."/>
            <person name="Groisman E.A."/>
            <person name="Ochman H."/>
        </authorList>
    </citation>
    <scope>NUCLEOTIDE SEQUENCE [LARGE SCALE GENOMIC DNA]</scope>
    <source>
        <strain evidence="2">14028s / SGSC 2262</strain>
    </source>
</reference>
<gene>
    <name evidence="1" type="primary">ybbV</name>
    <name evidence="1" type="ordered locus">STM14_0611</name>
</gene>
<evidence type="ECO:0000313" key="1">
    <source>
        <dbReference type="EMBL" id="ACY87128.1"/>
    </source>
</evidence>
<dbReference type="KEGG" id="seo:STM14_0611"/>
<evidence type="ECO:0000313" key="2">
    <source>
        <dbReference type="Proteomes" id="UP000002695"/>
    </source>
</evidence>
<organism evidence="1 2">
    <name type="scientific">Salmonella typhimurium (strain 14028s / SGSC 2262)</name>
    <dbReference type="NCBI Taxonomy" id="588858"/>
    <lineage>
        <taxon>Bacteria</taxon>
        <taxon>Pseudomonadati</taxon>
        <taxon>Pseudomonadota</taxon>
        <taxon>Gammaproteobacteria</taxon>
        <taxon>Enterobacterales</taxon>
        <taxon>Enterobacteriaceae</taxon>
        <taxon>Salmonella</taxon>
    </lineage>
</organism>
<dbReference type="HOGENOM" id="CLU_2525622_0_0_6"/>
<dbReference type="EMBL" id="CP001363">
    <property type="protein sequence ID" value="ACY87128.1"/>
    <property type="molecule type" value="Genomic_DNA"/>
</dbReference>
<protein>
    <submittedName>
        <fullName evidence="1">Cytoplasmic protein</fullName>
    </submittedName>
</protein>
<keyword evidence="2" id="KW-1185">Reference proteome</keyword>